<proteinExistence type="predicted"/>
<evidence type="ECO:0000313" key="3">
    <source>
        <dbReference type="Proteomes" id="UP000226094"/>
    </source>
</evidence>
<keyword evidence="1" id="KW-0812">Transmembrane</keyword>
<evidence type="ECO:0000256" key="1">
    <source>
        <dbReference type="SAM" id="Phobius"/>
    </source>
</evidence>
<keyword evidence="1" id="KW-1133">Transmembrane helix</keyword>
<feature type="transmembrane region" description="Helical" evidence="1">
    <location>
        <begin position="78"/>
        <end position="101"/>
    </location>
</feature>
<reference evidence="2 3" key="1">
    <citation type="submission" date="2016-08" db="EMBL/GenBank/DDBJ databases">
        <authorList>
            <person name="Hancock A.M."/>
            <person name="Richers M.J."/>
            <person name="Aulds L.B."/>
            <person name="Broadway M.L."/>
            <person name="Bryant E.N."/>
            <person name="Carroll B.M."/>
            <person name="Cheathem S.K."/>
            <person name="Crawford M.B."/>
            <person name="Dicus A.P."/>
            <person name="Gates S.D."/>
            <person name="Hawkins J.N."/>
            <person name="Jeansonne R.S."/>
            <person name="Jester R.T."/>
            <person name="Kim M.J."/>
            <person name="Lambert S.B."/>
            <person name="May H.R."/>
            <person name="Nguyen A.V."/>
            <person name="Patel A.S."/>
            <person name="Pham P."/>
            <person name="Robinson K.L."/>
            <person name="Sharma S."/>
            <person name="Shrestha S."/>
            <person name="Skains R.G."/>
            <person name="Johnson L."/>
            <person name="Duong Q.-N."/>
            <person name="Jeanfreau V.G."/>
            <person name="Alonzo F.L."/>
            <person name="Wiedemeier A.M.D."/>
            <person name="Gissendanner C.R."/>
            <person name="Findley A.M."/>
            <person name="Bollivar D."/>
            <person name="Garlena R.A."/>
            <person name="Russell D.A."/>
            <person name="Pope W.H."/>
            <person name="Jacobs-Sera D."/>
            <person name="Hendrix R.W."/>
            <person name="Hatfull G.F."/>
        </authorList>
    </citation>
    <scope>NUCLEOTIDE SEQUENCE [LARGE SCALE GENOMIC DNA]</scope>
</reference>
<accession>A0A1I9S7U6</accession>
<dbReference type="InterPro" id="IPR021235">
    <property type="entry name" value="DUF2637"/>
</dbReference>
<gene>
    <name evidence="2" type="ORF">SEA_PARTRIDGE_30</name>
</gene>
<dbReference type="Proteomes" id="UP000226094">
    <property type="component" value="Segment"/>
</dbReference>
<keyword evidence="1" id="KW-0472">Membrane</keyword>
<feature type="transmembrane region" description="Helical" evidence="1">
    <location>
        <begin position="48"/>
        <end position="71"/>
    </location>
</feature>
<organism evidence="2 3">
    <name type="scientific">Rhodococcus phage Partridge</name>
    <dbReference type="NCBI Taxonomy" id="1897441"/>
    <lineage>
        <taxon>Viruses</taxon>
        <taxon>Duplodnaviria</taxon>
        <taxon>Heunggongvirae</taxon>
        <taxon>Uroviricota</taxon>
        <taxon>Caudoviricetes</taxon>
        <taxon>Rerduovirus</taxon>
        <taxon>Rhodococcus virus Takoda</taxon>
    </lineage>
</organism>
<protein>
    <recommendedName>
        <fullName evidence="4">DUF2637 domain-containing protein</fullName>
    </recommendedName>
</protein>
<evidence type="ECO:0000313" key="2">
    <source>
        <dbReference type="EMBL" id="AOZ62852.1"/>
    </source>
</evidence>
<evidence type="ECO:0008006" key="4">
    <source>
        <dbReference type="Google" id="ProtNLM"/>
    </source>
</evidence>
<name>A0A1I9S7U6_9CAUD</name>
<dbReference type="Pfam" id="PF10935">
    <property type="entry name" value="DUF2637"/>
    <property type="match status" value="1"/>
</dbReference>
<dbReference type="EMBL" id="KX712237">
    <property type="protein sequence ID" value="AOZ62852.1"/>
    <property type="molecule type" value="Genomic_DNA"/>
</dbReference>
<sequence length="158" mass="16765">MKSISFKKEWFSPSNLAIAGSVAVAGLSFSLSFTALEELSVQHYVPAGQAWMVPLIVDGLVIVSTIASAAAKRRSRRIYAWVLLILGTLASIAGNVTHAWLLSGGNPIACTIAATPPLVQLAVWHLTMMLWHDKAEAKVVAAAEEITAEAAEEKLVAA</sequence>